<sequence>MPQLVTPRKRGQPSKNPAALKETVKRRRIGDAPSSSPSAPKAPEAPGHAAIPSRTPTSRVVGPRRSSGRYPARENGAIAADLQEEESNPSLGDRLQDEPELLSPSQSSNSSEQPSFTSLPKTARRSQEQQATKTTANSDSHDDGYLENGLRTANLPNTERDRPVGSISLGEMIQDLYPQGVLQTQIKRKRGRPRKSQRANDSALNLSGYSENENRNVGNGHSASSPDVLRDSVSQDVGGTPTGRRLQNLASNHINSFPSPSTDNVLSDPDAVEETQTKRRRGRPRKASVNPSQNSPPTPAVDGGVLESVERSAPHEETPTKGKRGRPRKVPIHESESTAAPVVDDGPPTSGEGRHPPNTVTHSGMEHR</sequence>
<comment type="caution">
    <text evidence="2">The sequence shown here is derived from an EMBL/GenBank/DDBJ whole genome shotgun (WGS) entry which is preliminary data.</text>
</comment>
<dbReference type="InterPro" id="IPR017956">
    <property type="entry name" value="AT_hook_DNA-bd_motif"/>
</dbReference>
<feature type="compositionally biased region" description="Basic and acidic residues" evidence="1">
    <location>
        <begin position="308"/>
        <end position="320"/>
    </location>
</feature>
<evidence type="ECO:0000313" key="3">
    <source>
        <dbReference type="Proteomes" id="UP000750711"/>
    </source>
</evidence>
<feature type="compositionally biased region" description="Polar residues" evidence="1">
    <location>
        <begin position="248"/>
        <end position="265"/>
    </location>
</feature>
<evidence type="ECO:0000313" key="2">
    <source>
        <dbReference type="EMBL" id="KAH0545187.1"/>
    </source>
</evidence>
<feature type="region of interest" description="Disordered" evidence="1">
    <location>
        <begin position="1"/>
        <end position="368"/>
    </location>
</feature>
<dbReference type="PRINTS" id="PR00929">
    <property type="entry name" value="ATHOOK"/>
</dbReference>
<feature type="compositionally biased region" description="Low complexity" evidence="1">
    <location>
        <begin position="58"/>
        <end position="69"/>
    </location>
</feature>
<protein>
    <submittedName>
        <fullName evidence="2">Uncharacterized protein</fullName>
    </submittedName>
</protein>
<organism evidence="2 3">
    <name type="scientific">Trichoglossum hirsutum</name>
    <dbReference type="NCBI Taxonomy" id="265104"/>
    <lineage>
        <taxon>Eukaryota</taxon>
        <taxon>Fungi</taxon>
        <taxon>Dikarya</taxon>
        <taxon>Ascomycota</taxon>
        <taxon>Pezizomycotina</taxon>
        <taxon>Geoglossomycetes</taxon>
        <taxon>Geoglossales</taxon>
        <taxon>Geoglossaceae</taxon>
        <taxon>Trichoglossum</taxon>
    </lineage>
</organism>
<dbReference type="Proteomes" id="UP000750711">
    <property type="component" value="Unassembled WGS sequence"/>
</dbReference>
<feature type="non-terminal residue" evidence="2">
    <location>
        <position position="368"/>
    </location>
</feature>
<feature type="compositionally biased region" description="Basic residues" evidence="1">
    <location>
        <begin position="321"/>
        <end position="330"/>
    </location>
</feature>
<gene>
    <name evidence="2" type="ORF">GP486_008465</name>
</gene>
<proteinExistence type="predicted"/>
<accession>A0A9P8L6P5</accession>
<dbReference type="GO" id="GO:0003677">
    <property type="term" value="F:DNA binding"/>
    <property type="evidence" value="ECO:0007669"/>
    <property type="project" value="InterPro"/>
</dbReference>
<feature type="compositionally biased region" description="Basic residues" evidence="1">
    <location>
        <begin position="186"/>
        <end position="197"/>
    </location>
</feature>
<feature type="compositionally biased region" description="Polar residues" evidence="1">
    <location>
        <begin position="199"/>
        <end position="225"/>
    </location>
</feature>
<feature type="compositionally biased region" description="Low complexity" evidence="1">
    <location>
        <begin position="32"/>
        <end position="46"/>
    </location>
</feature>
<dbReference type="AlphaFoldDB" id="A0A9P8L6P5"/>
<feature type="compositionally biased region" description="Low complexity" evidence="1">
    <location>
        <begin position="101"/>
        <end position="115"/>
    </location>
</feature>
<reference evidence="2" key="1">
    <citation type="submission" date="2021-03" db="EMBL/GenBank/DDBJ databases">
        <title>Comparative genomics and phylogenomic investigation of the class Geoglossomycetes provide insights into ecological specialization and systematics.</title>
        <authorList>
            <person name="Melie T."/>
            <person name="Pirro S."/>
            <person name="Miller A.N."/>
            <person name="Quandt A."/>
        </authorList>
    </citation>
    <scope>NUCLEOTIDE SEQUENCE</scope>
    <source>
        <strain evidence="2">CAQ_001_2017</strain>
    </source>
</reference>
<dbReference type="SMART" id="SM00384">
    <property type="entry name" value="AT_hook"/>
    <property type="match status" value="4"/>
</dbReference>
<feature type="compositionally biased region" description="Polar residues" evidence="1">
    <location>
        <begin position="128"/>
        <end position="138"/>
    </location>
</feature>
<dbReference type="EMBL" id="JAGHQM010003287">
    <property type="protein sequence ID" value="KAH0545187.1"/>
    <property type="molecule type" value="Genomic_DNA"/>
</dbReference>
<keyword evidence="3" id="KW-1185">Reference proteome</keyword>
<evidence type="ECO:0000256" key="1">
    <source>
        <dbReference type="SAM" id="MobiDB-lite"/>
    </source>
</evidence>
<name>A0A9P8L6P5_9PEZI</name>